<dbReference type="AlphaFoldDB" id="A0A7U3UZH6"/>
<dbReference type="PROSITE" id="PS50206">
    <property type="entry name" value="RHODANESE_3"/>
    <property type="match status" value="2"/>
</dbReference>
<dbReference type="PANTHER" id="PTHR11364">
    <property type="entry name" value="THIOSULFATE SULFERTANSFERASE"/>
    <property type="match status" value="1"/>
</dbReference>
<evidence type="ECO:0000313" key="5">
    <source>
        <dbReference type="EMBL" id="BBB01447.1"/>
    </source>
</evidence>
<dbReference type="CDD" id="cd01448">
    <property type="entry name" value="TST_Repeat_1"/>
    <property type="match status" value="1"/>
</dbReference>
<keyword evidence="6" id="KW-1185">Reference proteome</keyword>
<dbReference type="CDD" id="cd01449">
    <property type="entry name" value="TST_Repeat_2"/>
    <property type="match status" value="1"/>
</dbReference>
<dbReference type="Pfam" id="PF00581">
    <property type="entry name" value="Rhodanese"/>
    <property type="match status" value="2"/>
</dbReference>
<dbReference type="SMART" id="SM00450">
    <property type="entry name" value="RHOD"/>
    <property type="match status" value="2"/>
</dbReference>
<dbReference type="PROSITE" id="PS00380">
    <property type="entry name" value="RHODANESE_1"/>
    <property type="match status" value="1"/>
</dbReference>
<dbReference type="SUPFAM" id="SSF52821">
    <property type="entry name" value="Rhodanese/Cell cycle control phosphatase"/>
    <property type="match status" value="2"/>
</dbReference>
<dbReference type="InterPro" id="IPR001307">
    <property type="entry name" value="Thiosulphate_STrfase_CS"/>
</dbReference>
<keyword evidence="1 5" id="KW-0808">Transferase</keyword>
<proteinExistence type="predicted"/>
<feature type="domain" description="Rhodanese" evidence="4">
    <location>
        <begin position="180"/>
        <end position="293"/>
    </location>
</feature>
<dbReference type="RefSeq" id="WP_202237334.1">
    <property type="nucleotide sequence ID" value="NZ_AP018365.1"/>
</dbReference>
<protein>
    <submittedName>
        <fullName evidence="5">Putative thiosulfate sulfurtransferase</fullName>
    </submittedName>
</protein>
<dbReference type="GO" id="GO:0004792">
    <property type="term" value="F:thiosulfate-cyanide sulfurtransferase activity"/>
    <property type="evidence" value="ECO:0007669"/>
    <property type="project" value="InterPro"/>
</dbReference>
<evidence type="ECO:0000256" key="2">
    <source>
        <dbReference type="ARBA" id="ARBA00022737"/>
    </source>
</evidence>
<evidence type="ECO:0000256" key="3">
    <source>
        <dbReference type="SAM" id="MobiDB-lite"/>
    </source>
</evidence>
<dbReference type="InterPro" id="IPR001763">
    <property type="entry name" value="Rhodanese-like_dom"/>
</dbReference>
<feature type="region of interest" description="Disordered" evidence="3">
    <location>
        <begin position="287"/>
        <end position="329"/>
    </location>
</feature>
<dbReference type="KEGG" id="arev:RVR_8868"/>
<sequence>MSAARGPAAEQIPPVVSAAWVRERAASPGDGVPAPDAEPVLADVRWYLDGRSGHDAYLAGHLPGAVWVDIDTDLSGPPTPDGGRHPLLPPEEFAARLGRLGIADDSVVVAYDDQGGGFAARLVWLLRRTGHRAALLDGGLAAWLTPLETGPVRRQPVERRVAPWPDHLLRDADETAAAGLSPRALVLDSRAVTRYSGVDQHAGETRAGHLPGALSAPWQDNLTADGRFRPPGELRTRFVELGLAGAEDVVFHCGSGVTACHNLLAVELAGLPDAALFPGSWSAWSADPDRPVVRGRQPFGSSGPEAAHRAGSAAGWPGAGGSATEGAPR</sequence>
<dbReference type="InterPro" id="IPR036873">
    <property type="entry name" value="Rhodanese-like_dom_sf"/>
</dbReference>
<dbReference type="Gene3D" id="3.40.250.10">
    <property type="entry name" value="Rhodanese-like domain"/>
    <property type="match status" value="2"/>
</dbReference>
<feature type="domain" description="Rhodanese" evidence="4">
    <location>
        <begin position="35"/>
        <end position="149"/>
    </location>
</feature>
<accession>A0A7U3UZH6</accession>
<reference evidence="5 6" key="2">
    <citation type="journal article" date="2011" name="J. Antibiot.">
        <title>Furaquinocins I and J: novel polyketide isoprenoid hybrid compounds from Streptomyces reveromyceticus SN-593.</title>
        <authorList>
            <person name="Panthee S."/>
            <person name="Takahashi S."/>
            <person name="Takagi H."/>
            <person name="Nogawa T."/>
            <person name="Oowada E."/>
            <person name="Uramoto M."/>
            <person name="Osada H."/>
        </authorList>
    </citation>
    <scope>NUCLEOTIDE SEQUENCE [LARGE SCALE GENOMIC DNA]</scope>
    <source>
        <strain evidence="5 6">SN-593</strain>
    </source>
</reference>
<dbReference type="PANTHER" id="PTHR11364:SF27">
    <property type="entry name" value="SULFURTRANSFERASE"/>
    <property type="match status" value="1"/>
</dbReference>
<dbReference type="Proteomes" id="UP000595703">
    <property type="component" value="Chromosome"/>
</dbReference>
<reference evidence="5 6" key="3">
    <citation type="journal article" date="2011" name="Nat. Chem. Biol.">
        <title>Reveromycin A biosynthesis uses RevG and RevJ for stereospecific spiroacetal formation.</title>
        <authorList>
            <person name="Takahashi S."/>
            <person name="Toyoda A."/>
            <person name="Sekiyama Y."/>
            <person name="Takagi H."/>
            <person name="Nogawa T."/>
            <person name="Uramoto M."/>
            <person name="Suzuki R."/>
            <person name="Koshino H."/>
            <person name="Kumano T."/>
            <person name="Panthee S."/>
            <person name="Dairi T."/>
            <person name="Ishikawa J."/>
            <person name="Ikeda H."/>
            <person name="Sakaki Y."/>
            <person name="Osada H."/>
        </authorList>
    </citation>
    <scope>NUCLEOTIDE SEQUENCE [LARGE SCALE GENOMIC DNA]</scope>
    <source>
        <strain evidence="5 6">SN-593</strain>
    </source>
</reference>
<evidence type="ECO:0000313" key="6">
    <source>
        <dbReference type="Proteomes" id="UP000595703"/>
    </source>
</evidence>
<evidence type="ECO:0000256" key="1">
    <source>
        <dbReference type="ARBA" id="ARBA00022679"/>
    </source>
</evidence>
<gene>
    <name evidence="5" type="ORF">RVR_8868</name>
</gene>
<dbReference type="EMBL" id="AP018365">
    <property type="protein sequence ID" value="BBB01447.1"/>
    <property type="molecule type" value="Genomic_DNA"/>
</dbReference>
<dbReference type="InterPro" id="IPR045078">
    <property type="entry name" value="TST/MPST-like"/>
</dbReference>
<reference evidence="5 6" key="4">
    <citation type="journal article" date="2020" name="Sci. Rep.">
        <title>beta-carboline chemical signals induce reveromycin production through a LuxR family regulator in Streptomyces sp. SN-593.</title>
        <authorList>
            <person name="Panthee S."/>
            <person name="Kito N."/>
            <person name="Hayashi T."/>
            <person name="Shimizu T."/>
            <person name="Ishikawa J."/>
            <person name="Hamamoto H."/>
            <person name="Osada H."/>
            <person name="Takahashi S."/>
        </authorList>
    </citation>
    <scope>NUCLEOTIDE SEQUENCE [LARGE SCALE GENOMIC DNA]</scope>
    <source>
        <strain evidence="5 6">SN-593</strain>
    </source>
</reference>
<organism evidence="5 6">
    <name type="scientific">Actinacidiphila reveromycinica</name>
    <dbReference type="NCBI Taxonomy" id="659352"/>
    <lineage>
        <taxon>Bacteria</taxon>
        <taxon>Bacillati</taxon>
        <taxon>Actinomycetota</taxon>
        <taxon>Actinomycetes</taxon>
        <taxon>Kitasatosporales</taxon>
        <taxon>Streptomycetaceae</taxon>
        <taxon>Actinacidiphila</taxon>
    </lineage>
</organism>
<keyword evidence="2" id="KW-0677">Repeat</keyword>
<name>A0A7U3UZH6_9ACTN</name>
<evidence type="ECO:0000259" key="4">
    <source>
        <dbReference type="PROSITE" id="PS50206"/>
    </source>
</evidence>
<reference evidence="5 6" key="1">
    <citation type="journal article" date="2010" name="J. Bacteriol.">
        <title>Biochemical characterization of a novel indole prenyltransferase from Streptomyces sp. SN-593.</title>
        <authorList>
            <person name="Takahashi S."/>
            <person name="Takagi H."/>
            <person name="Toyoda A."/>
            <person name="Uramoto M."/>
            <person name="Nogawa T."/>
            <person name="Ueki M."/>
            <person name="Sakaki Y."/>
            <person name="Osada H."/>
        </authorList>
    </citation>
    <scope>NUCLEOTIDE SEQUENCE [LARGE SCALE GENOMIC DNA]</scope>
    <source>
        <strain evidence="5 6">SN-593</strain>
    </source>
</reference>